<dbReference type="AlphaFoldDB" id="A0A6G1HIB2"/>
<evidence type="ECO:0000313" key="1">
    <source>
        <dbReference type="EMBL" id="KAF2395641.1"/>
    </source>
</evidence>
<accession>A0A6G1HIB2</accession>
<dbReference type="EMBL" id="ML996712">
    <property type="protein sequence ID" value="KAF2395641.1"/>
    <property type="molecule type" value="Genomic_DNA"/>
</dbReference>
<reference evidence="1" key="1">
    <citation type="journal article" date="2020" name="Stud. Mycol.">
        <title>101 Dothideomycetes genomes: a test case for predicting lifestyles and emergence of pathogens.</title>
        <authorList>
            <person name="Haridas S."/>
            <person name="Albert R."/>
            <person name="Binder M."/>
            <person name="Bloem J."/>
            <person name="Labutti K."/>
            <person name="Salamov A."/>
            <person name="Andreopoulos B."/>
            <person name="Baker S."/>
            <person name="Barry K."/>
            <person name="Bills G."/>
            <person name="Bluhm B."/>
            <person name="Cannon C."/>
            <person name="Castanera R."/>
            <person name="Culley D."/>
            <person name="Daum C."/>
            <person name="Ezra D."/>
            <person name="Gonzalez J."/>
            <person name="Henrissat B."/>
            <person name="Kuo A."/>
            <person name="Liang C."/>
            <person name="Lipzen A."/>
            <person name="Lutzoni F."/>
            <person name="Magnuson J."/>
            <person name="Mondo S."/>
            <person name="Nolan M."/>
            <person name="Ohm R."/>
            <person name="Pangilinan J."/>
            <person name="Park H.-J."/>
            <person name="Ramirez L."/>
            <person name="Alfaro M."/>
            <person name="Sun H."/>
            <person name="Tritt A."/>
            <person name="Yoshinaga Y."/>
            <person name="Zwiers L.-H."/>
            <person name="Turgeon B."/>
            <person name="Goodwin S."/>
            <person name="Spatafora J."/>
            <person name="Crous P."/>
            <person name="Grigoriev I."/>
        </authorList>
    </citation>
    <scope>NUCLEOTIDE SEQUENCE</scope>
    <source>
        <strain evidence="1">CBS 262.69</strain>
    </source>
</reference>
<protein>
    <submittedName>
        <fullName evidence="1">Uncharacterized protein</fullName>
    </submittedName>
</protein>
<keyword evidence="2" id="KW-1185">Reference proteome</keyword>
<evidence type="ECO:0000313" key="2">
    <source>
        <dbReference type="Proteomes" id="UP000799640"/>
    </source>
</evidence>
<gene>
    <name evidence="1" type="ORF">EJ06DRAFT_266218</name>
</gene>
<name>A0A6G1HIB2_9PEZI</name>
<proteinExistence type="predicted"/>
<sequence>MDSPAGQLPPARADHSHHYGGVALDLIVLNHDRPSAFSSGISLSRPSRLTKSSNPWLAVAAQLKKLALGLPKNFTAAASTEPRPGPFTPHRRLHTPPAPSVNPASLLLRRTSLLGSAFLLLWRVCPCGMPDWRLGFLAHGEIVPCPVAGGWAGSPLPVPARART</sequence>
<dbReference type="Proteomes" id="UP000799640">
    <property type="component" value="Unassembled WGS sequence"/>
</dbReference>
<organism evidence="1 2">
    <name type="scientific">Trichodelitschia bisporula</name>
    <dbReference type="NCBI Taxonomy" id="703511"/>
    <lineage>
        <taxon>Eukaryota</taxon>
        <taxon>Fungi</taxon>
        <taxon>Dikarya</taxon>
        <taxon>Ascomycota</taxon>
        <taxon>Pezizomycotina</taxon>
        <taxon>Dothideomycetes</taxon>
        <taxon>Dothideomycetes incertae sedis</taxon>
        <taxon>Phaeotrichales</taxon>
        <taxon>Phaeotrichaceae</taxon>
        <taxon>Trichodelitschia</taxon>
    </lineage>
</organism>